<dbReference type="GO" id="GO:0005886">
    <property type="term" value="C:plasma membrane"/>
    <property type="evidence" value="ECO:0007669"/>
    <property type="project" value="UniProtKB-SubCell"/>
</dbReference>
<proteinExistence type="predicted"/>
<keyword evidence="4 6" id="KW-1133">Transmembrane helix</keyword>
<dbReference type="InterPro" id="IPR036866">
    <property type="entry name" value="RibonucZ/Hydroxyglut_hydro"/>
</dbReference>
<evidence type="ECO:0000256" key="5">
    <source>
        <dbReference type="ARBA" id="ARBA00023136"/>
    </source>
</evidence>
<feature type="transmembrane region" description="Helical" evidence="6">
    <location>
        <begin position="462"/>
        <end position="483"/>
    </location>
</feature>
<protein>
    <submittedName>
        <fullName evidence="10">ComEC family competence protein</fullName>
    </submittedName>
</protein>
<gene>
    <name evidence="10" type="ORF">STSP1_01834</name>
</gene>
<feature type="transmembrane region" description="Helical" evidence="6">
    <location>
        <begin position="376"/>
        <end position="398"/>
    </location>
</feature>
<feature type="transmembrane region" description="Helical" evidence="6">
    <location>
        <begin position="419"/>
        <end position="442"/>
    </location>
</feature>
<dbReference type="PANTHER" id="PTHR30619">
    <property type="entry name" value="DNA INTERNALIZATION/COMPETENCE PROTEIN COMEC/REC2"/>
    <property type="match status" value="1"/>
</dbReference>
<feature type="domain" description="ComEC/Rec2-related protein" evidence="8">
    <location>
        <begin position="257"/>
        <end position="536"/>
    </location>
</feature>
<evidence type="ECO:0000259" key="9">
    <source>
        <dbReference type="Pfam" id="PF13567"/>
    </source>
</evidence>
<dbReference type="Gene3D" id="3.60.15.10">
    <property type="entry name" value="Ribonuclease Z/Hydroxyacylglutathione hydrolase-like"/>
    <property type="match status" value="1"/>
</dbReference>
<reference evidence="11" key="1">
    <citation type="submission" date="2017-04" db="EMBL/GenBank/DDBJ databases">
        <title>Comparative genomics and description of representatives of a novel lineage of planctomycetes thriving in anoxic sediments.</title>
        <authorList>
            <person name="Spring S."/>
            <person name="Bunk B."/>
            <person name="Sproer C."/>
        </authorList>
    </citation>
    <scope>NUCLEOTIDE SEQUENCE [LARGE SCALE GENOMIC DNA]</scope>
    <source>
        <strain evidence="11">ST-PulAB-D4</strain>
    </source>
</reference>
<keyword evidence="11" id="KW-1185">Reference proteome</keyword>
<comment type="subcellular location">
    <subcellularLocation>
        <location evidence="1">Cell membrane</location>
        <topology evidence="1">Multi-pass membrane protein</topology>
    </subcellularLocation>
</comment>
<feature type="transmembrane region" description="Helical" evidence="6">
    <location>
        <begin position="351"/>
        <end position="370"/>
    </location>
</feature>
<dbReference type="SUPFAM" id="SSF56281">
    <property type="entry name" value="Metallo-hydrolase/oxidoreductase"/>
    <property type="match status" value="1"/>
</dbReference>
<accession>A0A1W6LNT4</accession>
<dbReference type="EMBL" id="CP021023">
    <property type="protein sequence ID" value="ARN57427.1"/>
    <property type="molecule type" value="Genomic_DNA"/>
</dbReference>
<dbReference type="STRING" id="1941349.STSP1_01834"/>
<evidence type="ECO:0000256" key="4">
    <source>
        <dbReference type="ARBA" id="ARBA00022989"/>
    </source>
</evidence>
<evidence type="ECO:0000313" key="11">
    <source>
        <dbReference type="Proteomes" id="UP000193334"/>
    </source>
</evidence>
<dbReference type="AlphaFoldDB" id="A0A1W6LNT4"/>
<keyword evidence="3 6" id="KW-0812">Transmembrane</keyword>
<keyword evidence="5 6" id="KW-0472">Membrane</keyword>
<feature type="transmembrane region" description="Helical" evidence="6">
    <location>
        <begin position="33"/>
        <end position="63"/>
    </location>
</feature>
<dbReference type="PANTHER" id="PTHR30619:SF1">
    <property type="entry name" value="RECOMBINATION PROTEIN 2"/>
    <property type="match status" value="1"/>
</dbReference>
<dbReference type="Pfam" id="PF03772">
    <property type="entry name" value="Competence"/>
    <property type="match status" value="1"/>
</dbReference>
<dbReference type="Proteomes" id="UP000193334">
    <property type="component" value="Chromosome"/>
</dbReference>
<evidence type="ECO:0000259" key="8">
    <source>
        <dbReference type="Pfam" id="PF03772"/>
    </source>
</evidence>
<feature type="transmembrane region" description="Helical" evidence="6">
    <location>
        <begin position="545"/>
        <end position="563"/>
    </location>
</feature>
<keyword evidence="2" id="KW-1003">Cell membrane</keyword>
<dbReference type="InterPro" id="IPR052159">
    <property type="entry name" value="Competence_DNA_uptake"/>
</dbReference>
<feature type="domain" description="Metallo-beta-lactamase" evidence="7">
    <location>
        <begin position="578"/>
        <end position="656"/>
    </location>
</feature>
<dbReference type="NCBIfam" id="TIGR00360">
    <property type="entry name" value="ComEC_N-term"/>
    <property type="match status" value="1"/>
</dbReference>
<dbReference type="Pfam" id="PF00753">
    <property type="entry name" value="Lactamase_B"/>
    <property type="match status" value="1"/>
</dbReference>
<evidence type="ECO:0000256" key="1">
    <source>
        <dbReference type="ARBA" id="ARBA00004651"/>
    </source>
</evidence>
<feature type="transmembrane region" description="Helical" evidence="6">
    <location>
        <begin position="312"/>
        <end position="330"/>
    </location>
</feature>
<evidence type="ECO:0000313" key="10">
    <source>
        <dbReference type="EMBL" id="ARN57427.1"/>
    </source>
</evidence>
<dbReference type="InterPro" id="IPR001279">
    <property type="entry name" value="Metallo-B-lactamas"/>
</dbReference>
<evidence type="ECO:0000256" key="3">
    <source>
        <dbReference type="ARBA" id="ARBA00022692"/>
    </source>
</evidence>
<name>A0A1W6LNT4_9BACT</name>
<evidence type="ECO:0000259" key="7">
    <source>
        <dbReference type="Pfam" id="PF00753"/>
    </source>
</evidence>
<sequence>MNRKQIQANLALAEVSLVPAAELAARKARLCPLLFAASGFIFGIILSGAAVLPAAVFLLLFSALLALAAFLRKKGAGFCWFAAVLFIASSLLGMQRAASFRNFPPDHINSLISKRTLAQVEAEFVNNPRINERGDFAFCTVNLLAVESAGRDFMAVKGRSNCYISIVSGKDKLPEAGDKAFMYAVFKPISKAKNPGQFDYAAYLRTKGIQTSLNVRSDGIEILERGRPSLFDSLERTAVRTVMGPEESPSSGLLSALLIGRRENLSDETYQNFRTTGLMHLLSLSGMHIGILAGIVWLLLSLTGLGTRGKSLITAAFLILYMIVIPYRSPAMRATLICLLYLSAIAFGRRANALNMLSLACLVTLGLRPLELYSAGWQLSFISVFSIIVFTKPCNLLLNKLTGFRFAGASIEMPGGKRIASWLIKAFSVGLAVFAGTAPVIWQHFYAVYPYSTLNTILLSPLLTLNLAFGLISAVVSAVLPALDFTLEISRQITGVFAEIVRRLSLLPGSELALARPPSYALLAYYPAIGLAAFSLYRAGRKWKLAAGVAGLLAAGLFLFPLAERAFERPLKMTVLSVGAGQAIVLEMPGGETAMLDCGSSTYSRPGKKIIQPFLKQQGIDSLEFISLSHDDSDHYSGVDYLAGNLEVGRIYSADIISCKSPLETAPEAYQSGGCRILFWQNKAADEDNNRSLVQIIQYAGKTTAVTADVQQESQHWLLKRLEDEGISPDFLILPHHGLLTTLDLSFPEKLSPEACVASCGELQDFRGVYESDDFPVYKTAQAGAVQIKITRSGKTQIETFLK</sequence>
<dbReference type="RefSeq" id="WP_085756069.1">
    <property type="nucleotide sequence ID" value="NZ_CP021023.1"/>
</dbReference>
<feature type="transmembrane region" description="Helical" evidence="6">
    <location>
        <begin position="281"/>
        <end position="300"/>
    </location>
</feature>
<organism evidence="10 11">
    <name type="scientific">Sedimentisphaera salicampi</name>
    <dbReference type="NCBI Taxonomy" id="1941349"/>
    <lineage>
        <taxon>Bacteria</taxon>
        <taxon>Pseudomonadati</taxon>
        <taxon>Planctomycetota</taxon>
        <taxon>Phycisphaerae</taxon>
        <taxon>Sedimentisphaerales</taxon>
        <taxon>Sedimentisphaeraceae</taxon>
        <taxon>Sedimentisphaera</taxon>
    </lineage>
</organism>
<feature type="transmembrane region" description="Helical" evidence="6">
    <location>
        <begin position="75"/>
        <end position="94"/>
    </location>
</feature>
<dbReference type="Pfam" id="PF13567">
    <property type="entry name" value="DUF4131"/>
    <property type="match status" value="1"/>
</dbReference>
<dbReference type="InterPro" id="IPR004477">
    <property type="entry name" value="ComEC_N"/>
</dbReference>
<dbReference type="InterPro" id="IPR025405">
    <property type="entry name" value="DUF4131"/>
</dbReference>
<evidence type="ECO:0000256" key="2">
    <source>
        <dbReference type="ARBA" id="ARBA00022475"/>
    </source>
</evidence>
<dbReference type="KEGG" id="pbp:STSP1_01834"/>
<feature type="domain" description="DUF4131" evidence="9">
    <location>
        <begin position="52"/>
        <end position="217"/>
    </location>
</feature>
<evidence type="ECO:0000256" key="6">
    <source>
        <dbReference type="SAM" id="Phobius"/>
    </source>
</evidence>